<accession>A0A5A7U9S3</accession>
<evidence type="ECO:0000313" key="4">
    <source>
        <dbReference type="Proteomes" id="UP000321947"/>
    </source>
</evidence>
<name>A0A5A7U9S3_CUCMM</name>
<dbReference type="AlphaFoldDB" id="A0A5A7U9S3"/>
<gene>
    <name evidence="2" type="ORF">E5676_scaffold565G00250</name>
    <name evidence="1" type="ORF">E6C27_scaffold578G00920</name>
</gene>
<dbReference type="EMBL" id="SSTD01018342">
    <property type="protein sequence ID" value="TYJ98092.1"/>
    <property type="molecule type" value="Genomic_DNA"/>
</dbReference>
<evidence type="ECO:0000313" key="1">
    <source>
        <dbReference type="EMBL" id="KAA0052104.1"/>
    </source>
</evidence>
<proteinExistence type="predicted"/>
<comment type="caution">
    <text evidence="1">The sequence shown here is derived from an EMBL/GenBank/DDBJ whole genome shotgun (WGS) entry which is preliminary data.</text>
</comment>
<dbReference type="EMBL" id="SSTE01011117">
    <property type="protein sequence ID" value="KAA0052104.1"/>
    <property type="molecule type" value="Genomic_DNA"/>
</dbReference>
<evidence type="ECO:0000313" key="3">
    <source>
        <dbReference type="Proteomes" id="UP000321393"/>
    </source>
</evidence>
<protein>
    <submittedName>
        <fullName evidence="1">Gamma-aminobutyrate transaminase POP2</fullName>
    </submittedName>
</protein>
<reference evidence="3 4" key="1">
    <citation type="submission" date="2019-08" db="EMBL/GenBank/DDBJ databases">
        <title>Draft genome sequences of two oriental melons (Cucumis melo L. var makuwa).</title>
        <authorList>
            <person name="Kwon S.-Y."/>
        </authorList>
    </citation>
    <scope>NUCLEOTIDE SEQUENCE [LARGE SCALE GENOMIC DNA]</scope>
    <source>
        <strain evidence="4">cv. Chang Bougi</strain>
        <strain evidence="3">cv. SW 3</strain>
        <tissue evidence="1">Leaf</tissue>
    </source>
</reference>
<organism evidence="1 3">
    <name type="scientific">Cucumis melo var. makuwa</name>
    <name type="common">Oriental melon</name>
    <dbReference type="NCBI Taxonomy" id="1194695"/>
    <lineage>
        <taxon>Eukaryota</taxon>
        <taxon>Viridiplantae</taxon>
        <taxon>Streptophyta</taxon>
        <taxon>Embryophyta</taxon>
        <taxon>Tracheophyta</taxon>
        <taxon>Spermatophyta</taxon>
        <taxon>Magnoliopsida</taxon>
        <taxon>eudicotyledons</taxon>
        <taxon>Gunneridae</taxon>
        <taxon>Pentapetalae</taxon>
        <taxon>rosids</taxon>
        <taxon>fabids</taxon>
        <taxon>Cucurbitales</taxon>
        <taxon>Cucurbitaceae</taxon>
        <taxon>Benincaseae</taxon>
        <taxon>Cucumis</taxon>
    </lineage>
</organism>
<dbReference type="Proteomes" id="UP000321393">
    <property type="component" value="Unassembled WGS sequence"/>
</dbReference>
<evidence type="ECO:0000313" key="2">
    <source>
        <dbReference type="EMBL" id="TYJ98092.1"/>
    </source>
</evidence>
<dbReference type="Proteomes" id="UP000321947">
    <property type="component" value="Unassembled WGS sequence"/>
</dbReference>
<sequence>MALGMDLGLLDAINDSSRMVLVILDESLMVSKIGGSPNVFVVACKVALLEEVGSVAKVCFFMSTSTISSFPSSFKETDQMFLEFSEHLNTIGGSSSVGDNSDESLILYLRWADVGREYIKHFFMLDFNDQAINRFLEHKKLTCFKEFRGNCHRHFEKYDPEQAHANPPYILVERMED</sequence>